<feature type="domain" description="Nucleoside phosphorylase" evidence="1">
    <location>
        <begin position="34"/>
        <end position="148"/>
    </location>
</feature>
<accession>A0A1B6VPW2</accession>
<dbReference type="Gene3D" id="3.40.50.1580">
    <property type="entry name" value="Nucleoside phosphorylase domain"/>
    <property type="match status" value="1"/>
</dbReference>
<dbReference type="PANTHER" id="PTHR46832:SF1">
    <property type="entry name" value="5'-METHYLTHIOADENOSINE_S-ADENOSYLHOMOCYSTEINE NUCLEOSIDASE"/>
    <property type="match status" value="1"/>
</dbReference>
<dbReference type="SUPFAM" id="SSF53167">
    <property type="entry name" value="Purine and uridine phosphorylases"/>
    <property type="match status" value="1"/>
</dbReference>
<comment type="caution">
    <text evidence="2">The sequence shown here is derived from an EMBL/GenBank/DDBJ whole genome shotgun (WGS) entry which is preliminary data.</text>
</comment>
<dbReference type="GO" id="GO:0005829">
    <property type="term" value="C:cytosol"/>
    <property type="evidence" value="ECO:0007669"/>
    <property type="project" value="TreeGrafter"/>
</dbReference>
<dbReference type="EMBL" id="LUTU01000001">
    <property type="protein sequence ID" value="OAJ69256.1"/>
    <property type="molecule type" value="Genomic_DNA"/>
</dbReference>
<dbReference type="GO" id="GO:0008782">
    <property type="term" value="F:adenosylhomocysteine nucleosidase activity"/>
    <property type="evidence" value="ECO:0007669"/>
    <property type="project" value="TreeGrafter"/>
</dbReference>
<dbReference type="GO" id="GO:0008930">
    <property type="term" value="F:methylthioadenosine nucleosidase activity"/>
    <property type="evidence" value="ECO:0007669"/>
    <property type="project" value="TreeGrafter"/>
</dbReference>
<organism evidence="2 3">
    <name type="scientific">Gluconobacter cerinus</name>
    <dbReference type="NCBI Taxonomy" id="38307"/>
    <lineage>
        <taxon>Bacteria</taxon>
        <taxon>Pseudomonadati</taxon>
        <taxon>Pseudomonadota</taxon>
        <taxon>Alphaproteobacteria</taxon>
        <taxon>Acetobacterales</taxon>
        <taxon>Acetobacteraceae</taxon>
        <taxon>Gluconobacter</taxon>
    </lineage>
</organism>
<dbReference type="GO" id="GO:0009116">
    <property type="term" value="P:nucleoside metabolic process"/>
    <property type="evidence" value="ECO:0007669"/>
    <property type="project" value="InterPro"/>
</dbReference>
<dbReference type="AlphaFoldDB" id="A0A1B6VPW2"/>
<evidence type="ECO:0000259" key="1">
    <source>
        <dbReference type="Pfam" id="PF01048"/>
    </source>
</evidence>
<gene>
    <name evidence="2" type="ORF">A0123_00064</name>
</gene>
<protein>
    <recommendedName>
        <fullName evidence="1">Nucleoside phosphorylase domain-containing protein</fullName>
    </recommendedName>
</protein>
<reference evidence="2 3" key="1">
    <citation type="submission" date="2016-03" db="EMBL/GenBank/DDBJ databases">
        <title>Draft genome sequence of Gluconobacter cerinus strain CECT 9110.</title>
        <authorList>
            <person name="Sainz F."/>
            <person name="Mas A."/>
            <person name="Torija M.J."/>
        </authorList>
    </citation>
    <scope>NUCLEOTIDE SEQUENCE [LARGE SCALE GENOMIC DNA]</scope>
    <source>
        <strain evidence="2 3">CECT 9110</strain>
    </source>
</reference>
<dbReference type="CDD" id="cd17768">
    <property type="entry name" value="adenosylhopane_nucleosidase_HpnG-like"/>
    <property type="match status" value="1"/>
</dbReference>
<evidence type="ECO:0000313" key="2">
    <source>
        <dbReference type="EMBL" id="OAJ69256.1"/>
    </source>
</evidence>
<dbReference type="PATRIC" id="fig|38307.3.peg.64"/>
<dbReference type="RefSeq" id="WP_064272909.1">
    <property type="nucleotide sequence ID" value="NZ_JAERLC010000010.1"/>
</dbReference>
<name>A0A1B6VPW2_9PROT</name>
<sequence length="210" mass="21903">MLGVLVGMKQEACIIRRFLPDTPIALSNATASGAVAGAERLLRAGATRLLSFGCAGGLSTSVKPGTIIVADRVVMSGTSYEADAGLSRQFGAEYARQGRILHSDSLIETAEEKSRLYEATGCIAVDMESGAIARTGKPFAVLRVVCDDSSRSLPPAARDGLKDGAIHLGGLLSSLVRQPSQIPALIELGKDAAMAQKAMALFLEAHPPQL</sequence>
<dbReference type="PANTHER" id="PTHR46832">
    <property type="entry name" value="5'-METHYLTHIOADENOSINE/S-ADENOSYLHOMOCYSTEINE NUCLEOSIDASE"/>
    <property type="match status" value="1"/>
</dbReference>
<dbReference type="Proteomes" id="UP000077786">
    <property type="component" value="Unassembled WGS sequence"/>
</dbReference>
<dbReference type="InterPro" id="IPR000845">
    <property type="entry name" value="Nucleoside_phosphorylase_d"/>
</dbReference>
<dbReference type="InterPro" id="IPR035994">
    <property type="entry name" value="Nucleoside_phosphorylase_sf"/>
</dbReference>
<dbReference type="OrthoDB" id="7357315at2"/>
<proteinExistence type="predicted"/>
<dbReference type="GO" id="GO:0019284">
    <property type="term" value="P:L-methionine salvage from S-adenosylmethionine"/>
    <property type="evidence" value="ECO:0007669"/>
    <property type="project" value="TreeGrafter"/>
</dbReference>
<evidence type="ECO:0000313" key="3">
    <source>
        <dbReference type="Proteomes" id="UP000077786"/>
    </source>
</evidence>
<dbReference type="Pfam" id="PF01048">
    <property type="entry name" value="PNP_UDP_1"/>
    <property type="match status" value="1"/>
</dbReference>